<evidence type="ECO:0000313" key="3">
    <source>
        <dbReference type="EMBL" id="KAF4355124.1"/>
    </source>
</evidence>
<reference evidence="4 5" key="1">
    <citation type="journal article" date="2020" name="bioRxiv">
        <title>Sequence and annotation of 42 cannabis genomes reveals extensive copy number variation in cannabinoid synthesis and pathogen resistance genes.</title>
        <authorList>
            <person name="Mckernan K.J."/>
            <person name="Helbert Y."/>
            <person name="Kane L.T."/>
            <person name="Ebling H."/>
            <person name="Zhang L."/>
            <person name="Liu B."/>
            <person name="Eaton Z."/>
            <person name="Mclaughlin S."/>
            <person name="Kingan S."/>
            <person name="Baybayan P."/>
            <person name="Concepcion G."/>
            <person name="Jordan M."/>
            <person name="Riva A."/>
            <person name="Barbazuk W."/>
            <person name="Harkins T."/>
        </authorList>
    </citation>
    <scope>NUCLEOTIDE SEQUENCE [LARGE SCALE GENOMIC DNA]</scope>
    <source>
        <strain evidence="4 5">cv. Jamaican Lion 4</strain>
        <strain evidence="3">Father</strain>
        <strain evidence="2">Mother</strain>
        <tissue evidence="3">Leaf</tissue>
    </source>
</reference>
<dbReference type="Proteomes" id="UP000525078">
    <property type="component" value="Unassembled WGS sequence"/>
</dbReference>
<dbReference type="InterPro" id="IPR012337">
    <property type="entry name" value="RNaseH-like_sf"/>
</dbReference>
<gene>
    <name evidence="2" type="ORF">F8388_021676</name>
    <name evidence="3" type="ORF">G4B88_004336</name>
</gene>
<evidence type="ECO:0000313" key="4">
    <source>
        <dbReference type="Proteomes" id="UP000525078"/>
    </source>
</evidence>
<dbReference type="Gene3D" id="3.30.420.10">
    <property type="entry name" value="Ribonuclease H-like superfamily/Ribonuclease H"/>
    <property type="match status" value="1"/>
</dbReference>
<dbReference type="InterPro" id="IPR036397">
    <property type="entry name" value="RNaseH_sf"/>
</dbReference>
<proteinExistence type="predicted"/>
<evidence type="ECO:0000259" key="1">
    <source>
        <dbReference type="Pfam" id="PF13456"/>
    </source>
</evidence>
<name>A0A7J6EA17_CANSA</name>
<protein>
    <recommendedName>
        <fullName evidence="1">RNase H type-1 domain-containing protein</fullName>
    </recommendedName>
</protein>
<dbReference type="CDD" id="cd06222">
    <property type="entry name" value="RNase_H_like"/>
    <property type="match status" value="1"/>
</dbReference>
<dbReference type="InterPro" id="IPR044730">
    <property type="entry name" value="RNase_H-like_dom_plant"/>
</dbReference>
<feature type="domain" description="RNase H type-1" evidence="1">
    <location>
        <begin position="18"/>
        <end position="139"/>
    </location>
</feature>
<dbReference type="GO" id="GO:0004523">
    <property type="term" value="F:RNA-DNA hybrid ribonuclease activity"/>
    <property type="evidence" value="ECO:0007669"/>
    <property type="project" value="InterPro"/>
</dbReference>
<dbReference type="InterPro" id="IPR002156">
    <property type="entry name" value="RNaseH_domain"/>
</dbReference>
<evidence type="ECO:0000313" key="5">
    <source>
        <dbReference type="Proteomes" id="UP000583929"/>
    </source>
</evidence>
<dbReference type="PANTHER" id="PTHR47074:SF11">
    <property type="entry name" value="REVERSE TRANSCRIPTASE-LIKE PROTEIN"/>
    <property type="match status" value="1"/>
</dbReference>
<dbReference type="PANTHER" id="PTHR47074">
    <property type="entry name" value="BNAC02G40300D PROTEIN"/>
    <property type="match status" value="1"/>
</dbReference>
<comment type="caution">
    <text evidence="3">The sequence shown here is derived from an EMBL/GenBank/DDBJ whole genome shotgun (WGS) entry which is preliminary data.</text>
</comment>
<dbReference type="EMBL" id="JAATIQ010000462">
    <property type="protein sequence ID" value="KAF4355124.1"/>
    <property type="molecule type" value="Genomic_DNA"/>
</dbReference>
<evidence type="ECO:0000313" key="2">
    <source>
        <dbReference type="EMBL" id="KAF4350969.1"/>
    </source>
</evidence>
<dbReference type="SUPFAM" id="SSF53098">
    <property type="entry name" value="Ribonuclease H-like"/>
    <property type="match status" value="1"/>
</dbReference>
<dbReference type="Proteomes" id="UP000583929">
    <property type="component" value="Unassembled WGS sequence"/>
</dbReference>
<dbReference type="GO" id="GO:0003676">
    <property type="term" value="F:nucleic acid binding"/>
    <property type="evidence" value="ECO:0007669"/>
    <property type="project" value="InterPro"/>
</dbReference>
<dbReference type="EMBL" id="JAATIP010000351">
    <property type="protein sequence ID" value="KAF4350969.1"/>
    <property type="molecule type" value="Genomic_DNA"/>
</dbReference>
<dbReference type="InterPro" id="IPR052929">
    <property type="entry name" value="RNase_H-like_EbsB-rel"/>
</dbReference>
<sequence length="151" mass="16742">MVQFGVGIITEDSPALYVDAALDHNNGLTGIGFTFKIGHHEIVASENRLLLGASTPIFAEGQALLEGISWCIESQLQPAFIFSDCLNLVSKVNGDWQDYSALSGLVSQFRLFFSNFLEASLKYLPRQFNIDAHCLAKDAIKLREEGREELF</sequence>
<organism evidence="3 5">
    <name type="scientific">Cannabis sativa</name>
    <name type="common">Hemp</name>
    <name type="synonym">Marijuana</name>
    <dbReference type="NCBI Taxonomy" id="3483"/>
    <lineage>
        <taxon>Eukaryota</taxon>
        <taxon>Viridiplantae</taxon>
        <taxon>Streptophyta</taxon>
        <taxon>Embryophyta</taxon>
        <taxon>Tracheophyta</taxon>
        <taxon>Spermatophyta</taxon>
        <taxon>Magnoliopsida</taxon>
        <taxon>eudicotyledons</taxon>
        <taxon>Gunneridae</taxon>
        <taxon>Pentapetalae</taxon>
        <taxon>rosids</taxon>
        <taxon>fabids</taxon>
        <taxon>Rosales</taxon>
        <taxon>Cannabaceae</taxon>
        <taxon>Cannabis</taxon>
    </lineage>
</organism>
<dbReference type="Pfam" id="PF13456">
    <property type="entry name" value="RVT_3"/>
    <property type="match status" value="1"/>
</dbReference>
<dbReference type="AlphaFoldDB" id="A0A7J6EA17"/>
<accession>A0A7J6EA17</accession>
<keyword evidence="5" id="KW-1185">Reference proteome</keyword>